<dbReference type="PROSITE" id="PS50921">
    <property type="entry name" value="ANTAR"/>
    <property type="match status" value="1"/>
</dbReference>
<evidence type="ECO:0000313" key="4">
    <source>
        <dbReference type="EMBL" id="MBB5111303.1"/>
    </source>
</evidence>
<evidence type="ECO:0000256" key="2">
    <source>
        <dbReference type="ARBA" id="ARBA00023163"/>
    </source>
</evidence>
<comment type="caution">
    <text evidence="4">The sequence shown here is derived from an EMBL/GenBank/DDBJ whole genome shotgun (WGS) entry which is preliminary data.</text>
</comment>
<accession>A0ABR6M7G8</accession>
<protein>
    <submittedName>
        <fullName evidence="4">AmiR/NasT family two-component response regulator</fullName>
    </submittedName>
</protein>
<dbReference type="Pfam" id="PF03861">
    <property type="entry name" value="ANTAR"/>
    <property type="match status" value="1"/>
</dbReference>
<dbReference type="InterPro" id="IPR011006">
    <property type="entry name" value="CheY-like_superfamily"/>
</dbReference>
<evidence type="ECO:0000256" key="1">
    <source>
        <dbReference type="ARBA" id="ARBA00023015"/>
    </source>
</evidence>
<feature type="domain" description="ANTAR" evidence="3">
    <location>
        <begin position="50"/>
        <end position="111"/>
    </location>
</feature>
<reference evidence="4 5" key="1">
    <citation type="submission" date="2020-08" db="EMBL/GenBank/DDBJ databases">
        <title>Sequencing the genomes of 1000 actinobacteria strains.</title>
        <authorList>
            <person name="Klenk H.-P."/>
        </authorList>
    </citation>
    <scope>NUCLEOTIDE SEQUENCE [LARGE SCALE GENOMIC DNA]</scope>
    <source>
        <strain evidence="4 5">DSM 43036</strain>
    </source>
</reference>
<proteinExistence type="predicted"/>
<dbReference type="Gene3D" id="1.10.10.10">
    <property type="entry name" value="Winged helix-like DNA-binding domain superfamily/Winged helix DNA-binding domain"/>
    <property type="match status" value="1"/>
</dbReference>
<dbReference type="EMBL" id="JACHJC010000001">
    <property type="protein sequence ID" value="MBB5111303.1"/>
    <property type="molecule type" value="Genomic_DNA"/>
</dbReference>
<sequence length="117" mass="12657">MSIALPIQEAVTGALNLYGSSAHAFDQSSIDLAEEFAAYAAVALANAHLYESTSTLAQQMREAMRSRAVIEQAKGIIMGQRRCSADEAFTLLAKLSQDTNRKLRDVAEALVARAVER</sequence>
<dbReference type="InterPro" id="IPR036388">
    <property type="entry name" value="WH-like_DNA-bd_sf"/>
</dbReference>
<dbReference type="SMART" id="SM01012">
    <property type="entry name" value="ANTAR"/>
    <property type="match status" value="1"/>
</dbReference>
<dbReference type="SUPFAM" id="SSF52172">
    <property type="entry name" value="CheY-like"/>
    <property type="match status" value="1"/>
</dbReference>
<organism evidence="4 5">
    <name type="scientific">Micromonospora echinospora</name>
    <name type="common">Micromonospora purpurea</name>
    <dbReference type="NCBI Taxonomy" id="1877"/>
    <lineage>
        <taxon>Bacteria</taxon>
        <taxon>Bacillati</taxon>
        <taxon>Actinomycetota</taxon>
        <taxon>Actinomycetes</taxon>
        <taxon>Micromonosporales</taxon>
        <taxon>Micromonosporaceae</taxon>
        <taxon>Micromonospora</taxon>
    </lineage>
</organism>
<dbReference type="SUPFAM" id="SSF55781">
    <property type="entry name" value="GAF domain-like"/>
    <property type="match status" value="1"/>
</dbReference>
<keyword evidence="5" id="KW-1185">Reference proteome</keyword>
<evidence type="ECO:0000259" key="3">
    <source>
        <dbReference type="PROSITE" id="PS50921"/>
    </source>
</evidence>
<dbReference type="InterPro" id="IPR005561">
    <property type="entry name" value="ANTAR"/>
</dbReference>
<keyword evidence="2" id="KW-0804">Transcription</keyword>
<name>A0ABR6M7G8_MICEC</name>
<gene>
    <name evidence="4" type="ORF">FHU28_001142</name>
</gene>
<evidence type="ECO:0000313" key="5">
    <source>
        <dbReference type="Proteomes" id="UP000618986"/>
    </source>
</evidence>
<dbReference type="Proteomes" id="UP000618986">
    <property type="component" value="Unassembled WGS sequence"/>
</dbReference>
<keyword evidence="1" id="KW-0805">Transcription regulation</keyword>
<dbReference type="InterPro" id="IPR029016">
    <property type="entry name" value="GAF-like_dom_sf"/>
</dbReference>
<dbReference type="Gene3D" id="3.30.450.40">
    <property type="match status" value="1"/>
</dbReference>